<dbReference type="Gene3D" id="3.90.1150.10">
    <property type="entry name" value="Aspartate Aminotransferase, domain 1"/>
    <property type="match status" value="1"/>
</dbReference>
<sequence length="561" mass="62501">MEAPEFKDFAKEMVDYIANYLENIRDRRVLPTVQPGYLRPLIPDEAPQKPEQWQDVMADVERVIMPGVTHWHSPRFHAYFPTANSYPAIVADMLSGAIACIGFTWIASPACTELEVVMLDWLGKMLDLPEEFLACSGGKGGGVIQGTASEATLVALLGAKAKTMKRVREEHPDWDEATIVSKLIASPACTELEVVMLDWLGKMLDLPEEFLACSGGKGGGVIQGTASEATLVALLGAKAKTMKRVREEHPDWDEATIVSKLVGYSSIQSHSSVERAGLLGGVKLRSLKADEKNSLRGETLEAAIKEDLAAGLIPFYAVATLGTTNSCAFDCLEEIGPVGNKYDVWVHVDAAYAGSAFICPEYRYLMKGIETADSFNFNPHKWMLVNFDCSAMWLKDPRWVVDAFNVDPLYLKHDMQGSAPDYRHWQIPLGRRFRALKLWFVLRLYGIENLQAHIRRHCGFAKQFEALCRADNRFEIVGDVNMGLVCFRLKGSNELNDTLLKRINGRGKIHLVPSKINDVFFLRMAVCSRFTVSQDMEFSWREVAAAADEVLADKTMKNGHA</sequence>
<keyword evidence="14" id="KW-1185">Reference proteome</keyword>
<dbReference type="CDD" id="cd06450">
    <property type="entry name" value="DOPA_deC_like"/>
    <property type="match status" value="1"/>
</dbReference>
<keyword evidence="5" id="KW-0210">Decarboxylase</keyword>
<accession>A0A1B0EWG2</accession>
<keyword evidence="7 12" id="KW-0456">Lyase</keyword>
<dbReference type="GO" id="GO:0019752">
    <property type="term" value="P:carboxylic acid metabolic process"/>
    <property type="evidence" value="ECO:0007669"/>
    <property type="project" value="InterPro"/>
</dbReference>
<comment type="subunit">
    <text evidence="3">Homodimer.</text>
</comment>
<dbReference type="Proteomes" id="UP000092461">
    <property type="component" value="Unassembled WGS sequence"/>
</dbReference>
<name>A0A1B0EWG2_LUTLO</name>
<dbReference type="InterPro" id="IPR015424">
    <property type="entry name" value="PyrdxlP-dep_Trfase"/>
</dbReference>
<dbReference type="EnsemblMetazoa" id="LLOJ008401-RA">
    <property type="protein sequence ID" value="LLOJ008401-PA"/>
    <property type="gene ID" value="LLOJ008401"/>
</dbReference>
<dbReference type="GO" id="GO:0006520">
    <property type="term" value="P:amino acid metabolic process"/>
    <property type="evidence" value="ECO:0007669"/>
    <property type="project" value="InterPro"/>
</dbReference>
<keyword evidence="6 11" id="KW-0663">Pyridoxal phosphate</keyword>
<dbReference type="Gene3D" id="3.40.640.10">
    <property type="entry name" value="Type I PLP-dependent aspartate aminotransferase-like (Major domain)"/>
    <property type="match status" value="2"/>
</dbReference>
<feature type="modified residue" description="N6-(pyridoxal phosphate)lysine" evidence="11">
    <location>
        <position position="381"/>
    </location>
</feature>
<dbReference type="EC" id="4.1.1.28" evidence="8"/>
<evidence type="ECO:0000256" key="8">
    <source>
        <dbReference type="ARBA" id="ARBA00038886"/>
    </source>
</evidence>
<dbReference type="SUPFAM" id="SSF53383">
    <property type="entry name" value="PLP-dependent transferases"/>
    <property type="match status" value="2"/>
</dbReference>
<keyword evidence="4" id="KW-0127">Catecholamine biosynthesis</keyword>
<evidence type="ECO:0000256" key="11">
    <source>
        <dbReference type="PIRSR" id="PIRSR602129-50"/>
    </source>
</evidence>
<evidence type="ECO:0000256" key="2">
    <source>
        <dbReference type="ARBA" id="ARBA00009533"/>
    </source>
</evidence>
<comment type="cofactor">
    <cofactor evidence="1 11 12">
        <name>pyridoxal 5'-phosphate</name>
        <dbReference type="ChEBI" id="CHEBI:597326"/>
    </cofactor>
</comment>
<comment type="similarity">
    <text evidence="2 12">Belongs to the group II decarboxylase family.</text>
</comment>
<dbReference type="GO" id="GO:0042427">
    <property type="term" value="P:serotonin biosynthetic process"/>
    <property type="evidence" value="ECO:0007669"/>
    <property type="project" value="TreeGrafter"/>
</dbReference>
<dbReference type="GO" id="GO:0004058">
    <property type="term" value="F:aromatic-L-amino-acid decarboxylase activity"/>
    <property type="evidence" value="ECO:0007669"/>
    <property type="project" value="UniProtKB-EC"/>
</dbReference>
<evidence type="ECO:0000256" key="6">
    <source>
        <dbReference type="ARBA" id="ARBA00022898"/>
    </source>
</evidence>
<dbReference type="Pfam" id="PF00282">
    <property type="entry name" value="Pyridoxal_deC"/>
    <property type="match status" value="1"/>
</dbReference>
<dbReference type="PROSITE" id="PS00392">
    <property type="entry name" value="DDC_GAD_HDC_YDC"/>
    <property type="match status" value="1"/>
</dbReference>
<evidence type="ECO:0000256" key="10">
    <source>
        <dbReference type="ARBA" id="ARBA00041275"/>
    </source>
</evidence>
<dbReference type="Gene3D" id="1.20.1340.10">
    <property type="entry name" value="dopa decarboxylase, N-terminal domain"/>
    <property type="match status" value="1"/>
</dbReference>
<protein>
    <recommendedName>
        <fullName evidence="9">Aromatic-L-amino-acid decarboxylase</fullName>
        <ecNumber evidence="8">4.1.1.28</ecNumber>
    </recommendedName>
    <alternativeName>
        <fullName evidence="10">DOPA decarboxylase</fullName>
    </alternativeName>
</protein>
<dbReference type="EMBL" id="AJWK01028415">
    <property type="status" value="NOT_ANNOTATED_CDS"/>
    <property type="molecule type" value="Genomic_DNA"/>
</dbReference>
<dbReference type="InterPro" id="IPR021115">
    <property type="entry name" value="Pyridoxal-P_BS"/>
</dbReference>
<evidence type="ECO:0000256" key="5">
    <source>
        <dbReference type="ARBA" id="ARBA00022793"/>
    </source>
</evidence>
<dbReference type="GO" id="GO:0042423">
    <property type="term" value="P:catecholamine biosynthetic process"/>
    <property type="evidence" value="ECO:0007669"/>
    <property type="project" value="UniProtKB-KW"/>
</dbReference>
<dbReference type="EMBL" id="AJWK01028414">
    <property type="status" value="NOT_ANNOTATED_CDS"/>
    <property type="molecule type" value="Genomic_DNA"/>
</dbReference>
<evidence type="ECO:0000313" key="14">
    <source>
        <dbReference type="Proteomes" id="UP000092461"/>
    </source>
</evidence>
<evidence type="ECO:0000256" key="4">
    <source>
        <dbReference type="ARBA" id="ARBA00022584"/>
    </source>
</evidence>
<dbReference type="VEuPathDB" id="VectorBase:LLOJ008401"/>
<proteinExistence type="inferred from homology"/>
<dbReference type="AlphaFoldDB" id="A0A1B0EWG2"/>
<dbReference type="FunFam" id="1.20.1340.10:FF:000001">
    <property type="entry name" value="Histidine decarboxylase"/>
    <property type="match status" value="1"/>
</dbReference>
<dbReference type="InterPro" id="IPR002129">
    <property type="entry name" value="PyrdxlP-dep_de-COase"/>
</dbReference>
<evidence type="ECO:0000256" key="1">
    <source>
        <dbReference type="ARBA" id="ARBA00001933"/>
    </source>
</evidence>
<dbReference type="InterPro" id="IPR015421">
    <property type="entry name" value="PyrdxlP-dep_Trfase_major"/>
</dbReference>
<reference evidence="13" key="1">
    <citation type="submission" date="2020-05" db="UniProtKB">
        <authorList>
            <consortium name="EnsemblMetazoa"/>
        </authorList>
    </citation>
    <scope>IDENTIFICATION</scope>
    <source>
        <strain evidence="13">Jacobina</strain>
    </source>
</reference>
<dbReference type="InterPro" id="IPR015422">
    <property type="entry name" value="PyrdxlP-dep_Trfase_small"/>
</dbReference>
<evidence type="ECO:0000313" key="13">
    <source>
        <dbReference type="EnsemblMetazoa" id="LLOJ008401-PA"/>
    </source>
</evidence>
<dbReference type="GO" id="GO:0005737">
    <property type="term" value="C:cytoplasm"/>
    <property type="evidence" value="ECO:0007669"/>
    <property type="project" value="TreeGrafter"/>
</dbReference>
<dbReference type="VEuPathDB" id="VectorBase:LLONM1_001258"/>
<dbReference type="FunFam" id="3.40.640.10:FF:000025">
    <property type="entry name" value="Histidine decarboxylase"/>
    <property type="match status" value="1"/>
</dbReference>
<evidence type="ECO:0000256" key="3">
    <source>
        <dbReference type="ARBA" id="ARBA00011738"/>
    </source>
</evidence>
<dbReference type="PANTHER" id="PTHR11999:SF167">
    <property type="entry name" value="AROMATIC-L-AMINO-ACID DECARBOXYLASE"/>
    <property type="match status" value="1"/>
</dbReference>
<dbReference type="VEuPathDB" id="VectorBase:LLONM1_001222"/>
<evidence type="ECO:0000256" key="12">
    <source>
        <dbReference type="RuleBase" id="RU000382"/>
    </source>
</evidence>
<evidence type="ECO:0000256" key="9">
    <source>
        <dbReference type="ARBA" id="ARBA00040968"/>
    </source>
</evidence>
<dbReference type="PRINTS" id="PR00800">
    <property type="entry name" value="YHDCRBOXLASE"/>
</dbReference>
<dbReference type="GO" id="GO:0030170">
    <property type="term" value="F:pyridoxal phosphate binding"/>
    <property type="evidence" value="ECO:0007669"/>
    <property type="project" value="InterPro"/>
</dbReference>
<dbReference type="PANTHER" id="PTHR11999">
    <property type="entry name" value="GROUP II PYRIDOXAL-5-PHOSPHATE DECARBOXYLASE"/>
    <property type="match status" value="1"/>
</dbReference>
<dbReference type="InterPro" id="IPR010977">
    <property type="entry name" value="Aromatic_deC"/>
</dbReference>
<organism evidence="13 14">
    <name type="scientific">Lutzomyia longipalpis</name>
    <name type="common">Sand fly</name>
    <dbReference type="NCBI Taxonomy" id="7200"/>
    <lineage>
        <taxon>Eukaryota</taxon>
        <taxon>Metazoa</taxon>
        <taxon>Ecdysozoa</taxon>
        <taxon>Arthropoda</taxon>
        <taxon>Hexapoda</taxon>
        <taxon>Insecta</taxon>
        <taxon>Pterygota</taxon>
        <taxon>Neoptera</taxon>
        <taxon>Endopterygota</taxon>
        <taxon>Diptera</taxon>
        <taxon>Nematocera</taxon>
        <taxon>Psychodoidea</taxon>
        <taxon>Psychodidae</taxon>
        <taxon>Lutzomyia</taxon>
        <taxon>Lutzomyia</taxon>
    </lineage>
</organism>
<evidence type="ECO:0000256" key="7">
    <source>
        <dbReference type="ARBA" id="ARBA00023239"/>
    </source>
</evidence>